<dbReference type="InterPro" id="IPR016363">
    <property type="entry name" value="L-lectin"/>
</dbReference>
<comment type="caution">
    <text evidence="5">The sequence shown here is derived from an EMBL/GenBank/DDBJ whole genome shotgun (WGS) entry which is preliminary data.</text>
</comment>
<name>A0ABU6Y2B5_9FABA</name>
<keyword evidence="6" id="KW-1185">Reference proteome</keyword>
<dbReference type="CDD" id="cd06899">
    <property type="entry name" value="lectin_legume_LecRK_Arcelin_ConA"/>
    <property type="match status" value="1"/>
</dbReference>
<dbReference type="Proteomes" id="UP001341840">
    <property type="component" value="Unassembled WGS sequence"/>
</dbReference>
<feature type="domain" description="Legume lectin" evidence="4">
    <location>
        <begin position="30"/>
        <end position="258"/>
    </location>
</feature>
<dbReference type="InterPro" id="IPR050258">
    <property type="entry name" value="Leguminous_Lectin"/>
</dbReference>
<dbReference type="PANTHER" id="PTHR32401:SF49">
    <property type="entry name" value="OS10G0129200 PROTEIN"/>
    <property type="match status" value="1"/>
</dbReference>
<accession>A0ABU6Y2B5</accession>
<evidence type="ECO:0000259" key="4">
    <source>
        <dbReference type="Pfam" id="PF00139"/>
    </source>
</evidence>
<comment type="similarity">
    <text evidence="1">Belongs to the leguminous lectin family.</text>
</comment>
<proteinExistence type="inferred from homology"/>
<dbReference type="PROSITE" id="PS00307">
    <property type="entry name" value="LECTIN_LEGUME_BETA"/>
    <property type="match status" value="1"/>
</dbReference>
<evidence type="ECO:0000313" key="6">
    <source>
        <dbReference type="Proteomes" id="UP001341840"/>
    </source>
</evidence>
<evidence type="ECO:0000313" key="5">
    <source>
        <dbReference type="EMBL" id="MED6203681.1"/>
    </source>
</evidence>
<sequence>MKPFCGFLITFFLLLVASKKVNSSAESKTISFRFDSFAQGNPAINLQGDAKILADGYIQLTDLQSSGSAGRALYNTPVRLWNEATGNVASFVTSFSFELTDYPNYNPADGIIFFIAPENTKIPSDGVGGSLGVASSTGEGQFVGVEFDTYVNKEYNDPPYQHVGIDVNSVVSSKTVEWKRVSGSDVKVTVIYDSPSKILSVVVTNKKGDITTIADVVDLKDKLPEKVKVGFSSASSSGGRQLHLIRSWSFTSTIKTGSASITNNVTNIKYVSDII</sequence>
<keyword evidence="2" id="KW-0430">Lectin</keyword>
<dbReference type="PANTHER" id="PTHR32401">
    <property type="entry name" value="CONCANAVALIN A-LIKE LECTIN FAMILY PROTEIN"/>
    <property type="match status" value="1"/>
</dbReference>
<dbReference type="Gene3D" id="2.60.120.200">
    <property type="match status" value="1"/>
</dbReference>
<organism evidence="5 6">
    <name type="scientific">Stylosanthes scabra</name>
    <dbReference type="NCBI Taxonomy" id="79078"/>
    <lineage>
        <taxon>Eukaryota</taxon>
        <taxon>Viridiplantae</taxon>
        <taxon>Streptophyta</taxon>
        <taxon>Embryophyta</taxon>
        <taxon>Tracheophyta</taxon>
        <taxon>Spermatophyta</taxon>
        <taxon>Magnoliopsida</taxon>
        <taxon>eudicotyledons</taxon>
        <taxon>Gunneridae</taxon>
        <taxon>Pentapetalae</taxon>
        <taxon>rosids</taxon>
        <taxon>fabids</taxon>
        <taxon>Fabales</taxon>
        <taxon>Fabaceae</taxon>
        <taxon>Papilionoideae</taxon>
        <taxon>50 kb inversion clade</taxon>
        <taxon>dalbergioids sensu lato</taxon>
        <taxon>Dalbergieae</taxon>
        <taxon>Pterocarpus clade</taxon>
        <taxon>Stylosanthes</taxon>
    </lineage>
</organism>
<dbReference type="PIRSF" id="PIRSF002690">
    <property type="entry name" value="L-type_lectin_plant"/>
    <property type="match status" value="1"/>
</dbReference>
<evidence type="ECO:0000256" key="1">
    <source>
        <dbReference type="ARBA" id="ARBA00007606"/>
    </source>
</evidence>
<dbReference type="InterPro" id="IPR013320">
    <property type="entry name" value="ConA-like_dom_sf"/>
</dbReference>
<dbReference type="InterPro" id="IPR001220">
    <property type="entry name" value="Legume_lectin_dom"/>
</dbReference>
<keyword evidence="3" id="KW-0732">Signal</keyword>
<evidence type="ECO:0000256" key="3">
    <source>
        <dbReference type="SAM" id="SignalP"/>
    </source>
</evidence>
<dbReference type="InterPro" id="IPR019825">
    <property type="entry name" value="Lectin_legB_Mn/Ca_BS"/>
</dbReference>
<reference evidence="5 6" key="1">
    <citation type="journal article" date="2023" name="Plants (Basel)">
        <title>Bridging the Gap: Combining Genomics and Transcriptomics Approaches to Understand Stylosanthes scabra, an Orphan Legume from the Brazilian Caatinga.</title>
        <authorList>
            <person name="Ferreira-Neto J.R.C."/>
            <person name="da Silva M.D."/>
            <person name="Binneck E."/>
            <person name="de Melo N.F."/>
            <person name="da Silva R.H."/>
            <person name="de Melo A.L.T.M."/>
            <person name="Pandolfi V."/>
            <person name="Bustamante F.O."/>
            <person name="Brasileiro-Vidal A.C."/>
            <person name="Benko-Iseppon A.M."/>
        </authorList>
    </citation>
    <scope>NUCLEOTIDE SEQUENCE [LARGE SCALE GENOMIC DNA]</scope>
    <source>
        <tissue evidence="5">Leaves</tissue>
    </source>
</reference>
<feature type="chain" id="PRO_5045176264" description="Legume lectin domain-containing protein" evidence="3">
    <location>
        <begin position="24"/>
        <end position="275"/>
    </location>
</feature>
<gene>
    <name evidence="5" type="ORF">PIB30_001925</name>
</gene>
<protein>
    <recommendedName>
        <fullName evidence="4">Legume lectin domain-containing protein</fullName>
    </recommendedName>
</protein>
<feature type="signal peptide" evidence="3">
    <location>
        <begin position="1"/>
        <end position="23"/>
    </location>
</feature>
<dbReference type="Pfam" id="PF00139">
    <property type="entry name" value="Lectin_legB"/>
    <property type="match status" value="1"/>
</dbReference>
<dbReference type="PROSITE" id="PS00308">
    <property type="entry name" value="LECTIN_LEGUME_ALPHA"/>
    <property type="match status" value="1"/>
</dbReference>
<dbReference type="SUPFAM" id="SSF49899">
    <property type="entry name" value="Concanavalin A-like lectins/glucanases"/>
    <property type="match status" value="1"/>
</dbReference>
<evidence type="ECO:0000256" key="2">
    <source>
        <dbReference type="ARBA" id="ARBA00022734"/>
    </source>
</evidence>
<dbReference type="EMBL" id="JASCZI010241659">
    <property type="protein sequence ID" value="MED6203681.1"/>
    <property type="molecule type" value="Genomic_DNA"/>
</dbReference>
<dbReference type="InterPro" id="IPR000985">
    <property type="entry name" value="Lectin_LegA_CS"/>
</dbReference>